<dbReference type="EMBL" id="JXNT01000001">
    <property type="protein sequence ID" value="ODM24513.1"/>
    <property type="molecule type" value="Genomic_DNA"/>
</dbReference>
<organism evidence="2 3">
    <name type="scientific">Aspergillus cristatus</name>
    <name type="common">Chinese Fuzhuan brick tea-fermentation fungus</name>
    <name type="synonym">Eurotium cristatum</name>
    <dbReference type="NCBI Taxonomy" id="573508"/>
    <lineage>
        <taxon>Eukaryota</taxon>
        <taxon>Fungi</taxon>
        <taxon>Dikarya</taxon>
        <taxon>Ascomycota</taxon>
        <taxon>Pezizomycotina</taxon>
        <taxon>Eurotiomycetes</taxon>
        <taxon>Eurotiomycetidae</taxon>
        <taxon>Eurotiales</taxon>
        <taxon>Aspergillaceae</taxon>
        <taxon>Aspergillus</taxon>
        <taxon>Aspergillus subgen. Aspergillus</taxon>
    </lineage>
</organism>
<gene>
    <name evidence="2" type="ORF">SI65_02103</name>
</gene>
<reference evidence="2 3" key="1">
    <citation type="journal article" date="2016" name="BMC Genomics">
        <title>Comparative genomic and transcriptomic analyses of the Fuzhuan brick tea-fermentation fungus Aspergillus cristatus.</title>
        <authorList>
            <person name="Ge Y."/>
            <person name="Wang Y."/>
            <person name="Liu Y."/>
            <person name="Tan Y."/>
            <person name="Ren X."/>
            <person name="Zhang X."/>
            <person name="Hyde K.D."/>
            <person name="Liu Y."/>
            <person name="Liu Z."/>
        </authorList>
    </citation>
    <scope>NUCLEOTIDE SEQUENCE [LARGE SCALE GENOMIC DNA]</scope>
    <source>
        <strain evidence="2 3">GZAAS20.1005</strain>
    </source>
</reference>
<feature type="compositionally biased region" description="Low complexity" evidence="1">
    <location>
        <begin position="54"/>
        <end position="67"/>
    </location>
</feature>
<feature type="compositionally biased region" description="Low complexity" evidence="1">
    <location>
        <begin position="78"/>
        <end position="88"/>
    </location>
</feature>
<name>A0A1E3BU66_ASPCR</name>
<feature type="compositionally biased region" description="Low complexity" evidence="1">
    <location>
        <begin position="8"/>
        <end position="25"/>
    </location>
</feature>
<feature type="compositionally biased region" description="Polar residues" evidence="1">
    <location>
        <begin position="103"/>
        <end position="121"/>
    </location>
</feature>
<dbReference type="AlphaFoldDB" id="A0A1E3BU66"/>
<accession>A0A1E3BU66</accession>
<dbReference type="Proteomes" id="UP000094569">
    <property type="component" value="Unassembled WGS sequence"/>
</dbReference>
<feature type="region of interest" description="Disordered" evidence="1">
    <location>
        <begin position="1"/>
        <end position="33"/>
    </location>
</feature>
<feature type="region of interest" description="Disordered" evidence="1">
    <location>
        <begin position="51"/>
        <end position="121"/>
    </location>
</feature>
<evidence type="ECO:0000313" key="2">
    <source>
        <dbReference type="EMBL" id="ODM24513.1"/>
    </source>
</evidence>
<sequence>MNNQFANSSQSTSTPTTTPTAASPPRYWHGSIGDRHEHHNVWVRGGSPQVYYPARRASSSSEASTSSMDRRVLYVQTSSADSASNPSSQNTVPPNVGDRRRSSNAVLFSGLSTQKRNPLDTNMATRRESWKEQSNPGGFFSKWWDGYTKGH</sequence>
<dbReference type="OrthoDB" id="4158609at2759"/>
<comment type="caution">
    <text evidence="2">The sequence shown here is derived from an EMBL/GenBank/DDBJ whole genome shotgun (WGS) entry which is preliminary data.</text>
</comment>
<evidence type="ECO:0000256" key="1">
    <source>
        <dbReference type="SAM" id="MobiDB-lite"/>
    </source>
</evidence>
<protein>
    <submittedName>
        <fullName evidence="2">Uncharacterized protein</fullName>
    </submittedName>
</protein>
<dbReference type="VEuPathDB" id="FungiDB:SI65_02103"/>
<proteinExistence type="predicted"/>
<keyword evidence="3" id="KW-1185">Reference proteome</keyword>
<evidence type="ECO:0000313" key="3">
    <source>
        <dbReference type="Proteomes" id="UP000094569"/>
    </source>
</evidence>